<protein>
    <submittedName>
        <fullName evidence="1">Uncharacterized protein</fullName>
    </submittedName>
</protein>
<sequence>MITAVFKEKNKIGTIKDKVNINFVRNVAIVDNQIDLCDWFLDSSDICIPKASDKESAMAIVKIHHITKISD</sequence>
<gene>
    <name evidence="1" type="ORF">BWY04_01346</name>
</gene>
<dbReference type="EMBL" id="MWDB01000045">
    <property type="protein sequence ID" value="OQB40409.1"/>
    <property type="molecule type" value="Genomic_DNA"/>
</dbReference>
<reference evidence="1" key="1">
    <citation type="submission" date="2017-02" db="EMBL/GenBank/DDBJ databases">
        <title>Delving into the versatile metabolic prowess of the omnipresent phylum Bacteroidetes.</title>
        <authorList>
            <person name="Nobu M.K."/>
            <person name="Mei R."/>
            <person name="Narihiro T."/>
            <person name="Kuroda K."/>
            <person name="Liu W.-T."/>
        </authorList>
    </citation>
    <scope>NUCLEOTIDE SEQUENCE</scope>
    <source>
        <strain evidence="1">ADurb.Bin160</strain>
    </source>
</reference>
<organism evidence="1">
    <name type="scientific">candidate division CPR1 bacterium ADurb.Bin160</name>
    <dbReference type="NCBI Taxonomy" id="1852826"/>
    <lineage>
        <taxon>Bacteria</taxon>
        <taxon>candidate division CPR1</taxon>
    </lineage>
</organism>
<evidence type="ECO:0000313" key="1">
    <source>
        <dbReference type="EMBL" id="OQB40409.1"/>
    </source>
</evidence>
<dbReference type="AlphaFoldDB" id="A0A1V5ZJR5"/>
<accession>A0A1V5ZJR5</accession>
<comment type="caution">
    <text evidence="1">The sequence shown here is derived from an EMBL/GenBank/DDBJ whole genome shotgun (WGS) entry which is preliminary data.</text>
</comment>
<name>A0A1V5ZJR5_9BACT</name>
<dbReference type="Proteomes" id="UP000485621">
    <property type="component" value="Unassembled WGS sequence"/>
</dbReference>
<proteinExistence type="predicted"/>